<dbReference type="EMBL" id="BNAU01000001">
    <property type="protein sequence ID" value="GHE83662.1"/>
    <property type="molecule type" value="Genomic_DNA"/>
</dbReference>
<keyword evidence="2" id="KW-0560">Oxidoreductase</keyword>
<dbReference type="PANTHER" id="PTHR24321:SF8">
    <property type="entry name" value="ESTRADIOL 17-BETA-DEHYDROGENASE 8-RELATED"/>
    <property type="match status" value="1"/>
</dbReference>
<keyword evidence="4" id="KW-1185">Reference proteome</keyword>
<dbReference type="InterPro" id="IPR020904">
    <property type="entry name" value="Sc_DH/Rdtase_CS"/>
</dbReference>
<dbReference type="PRINTS" id="PR00080">
    <property type="entry name" value="SDRFAMILY"/>
</dbReference>
<dbReference type="CDD" id="cd05233">
    <property type="entry name" value="SDR_c"/>
    <property type="match status" value="1"/>
</dbReference>
<dbReference type="PANTHER" id="PTHR24321">
    <property type="entry name" value="DEHYDROGENASES, SHORT CHAIN"/>
    <property type="match status" value="1"/>
</dbReference>
<dbReference type="RefSeq" id="WP_191243545.1">
    <property type="nucleotide sequence ID" value="NZ_BNAU01000001.1"/>
</dbReference>
<dbReference type="Proteomes" id="UP000605897">
    <property type="component" value="Unassembled WGS sequence"/>
</dbReference>
<reference evidence="4" key="1">
    <citation type="journal article" date="2019" name="Int. J. Syst. Evol. Microbiol.">
        <title>The Global Catalogue of Microorganisms (GCM) 10K type strain sequencing project: providing services to taxonomists for standard genome sequencing and annotation.</title>
        <authorList>
            <consortium name="The Broad Institute Genomics Platform"/>
            <consortium name="The Broad Institute Genome Sequencing Center for Infectious Disease"/>
            <person name="Wu L."/>
            <person name="Ma J."/>
        </authorList>
    </citation>
    <scope>NUCLEOTIDE SEQUENCE [LARGE SCALE GENOMIC DNA]</scope>
    <source>
        <strain evidence="4">CGMCC 4.7677</strain>
    </source>
</reference>
<dbReference type="NCBIfam" id="NF005559">
    <property type="entry name" value="PRK07231.1"/>
    <property type="match status" value="1"/>
</dbReference>
<sequence>MGNEVALVTGGASGMGRASVARFLGRGFSVVIADLNREVAERTIAELDAGDRVRFVHTDVSDEARFEAAIRETVETYGRLDVLVNAAGVGGAFGPLTEIEADDWDYTFDVVLRSVFLGIKHAGRVMRAQGTGGAIVNFGSVGAFAAGAGVQAYSVAKAGVQHLTRIAALEYAPDRIRVNAVAPGIITTPLIGLTAEDLEPVLGTVQPLPYAGEPDHVAAVVSFLASDDARFITGEIVTVDGGMIAAGPQLGNLVNNNPALRGLVGVNRGSTGVKSTVRRTVDVAGGTR</sequence>
<evidence type="ECO:0000256" key="2">
    <source>
        <dbReference type="ARBA" id="ARBA00023002"/>
    </source>
</evidence>
<comment type="similarity">
    <text evidence="1">Belongs to the short-chain dehydrogenases/reductases (SDR) family.</text>
</comment>
<comment type="caution">
    <text evidence="3">The sequence shown here is derived from an EMBL/GenBank/DDBJ whole genome shotgun (WGS) entry which is preliminary data.</text>
</comment>
<dbReference type="PROSITE" id="PS00061">
    <property type="entry name" value="ADH_SHORT"/>
    <property type="match status" value="1"/>
</dbReference>
<protein>
    <submittedName>
        <fullName evidence="3">2,5-dichloro-2,5-cyclohexadiene-1,4-diol dehydrogenase</fullName>
    </submittedName>
</protein>
<dbReference type="InterPro" id="IPR002347">
    <property type="entry name" value="SDR_fam"/>
</dbReference>
<dbReference type="Gene3D" id="3.40.50.720">
    <property type="entry name" value="NAD(P)-binding Rossmann-like Domain"/>
    <property type="match status" value="1"/>
</dbReference>
<evidence type="ECO:0000313" key="3">
    <source>
        <dbReference type="EMBL" id="GHE83662.1"/>
    </source>
</evidence>
<accession>A0ABQ3IGF5</accession>
<evidence type="ECO:0000256" key="1">
    <source>
        <dbReference type="ARBA" id="ARBA00006484"/>
    </source>
</evidence>
<organism evidence="3 4">
    <name type="scientific">Amycolatopsis deserti</name>
    <dbReference type="NCBI Taxonomy" id="185696"/>
    <lineage>
        <taxon>Bacteria</taxon>
        <taxon>Bacillati</taxon>
        <taxon>Actinomycetota</taxon>
        <taxon>Actinomycetes</taxon>
        <taxon>Pseudonocardiales</taxon>
        <taxon>Pseudonocardiaceae</taxon>
        <taxon>Amycolatopsis</taxon>
    </lineage>
</organism>
<gene>
    <name evidence="3" type="ORF">GCM10017786_13570</name>
</gene>
<proteinExistence type="inferred from homology"/>
<name>A0ABQ3IGF5_9PSEU</name>
<dbReference type="InterPro" id="IPR036291">
    <property type="entry name" value="NAD(P)-bd_dom_sf"/>
</dbReference>
<dbReference type="PRINTS" id="PR00081">
    <property type="entry name" value="GDHRDH"/>
</dbReference>
<dbReference type="SUPFAM" id="SSF51735">
    <property type="entry name" value="NAD(P)-binding Rossmann-fold domains"/>
    <property type="match status" value="1"/>
</dbReference>
<evidence type="ECO:0000313" key="4">
    <source>
        <dbReference type="Proteomes" id="UP000605897"/>
    </source>
</evidence>
<dbReference type="Pfam" id="PF13561">
    <property type="entry name" value="adh_short_C2"/>
    <property type="match status" value="1"/>
</dbReference>